<reference evidence="4 5" key="1">
    <citation type="submission" date="2018-08" db="EMBL/GenBank/DDBJ databases">
        <title>A genome reference for cultivated species of the human gut microbiota.</title>
        <authorList>
            <person name="Zou Y."/>
            <person name="Xue W."/>
            <person name="Luo G."/>
        </authorList>
    </citation>
    <scope>NUCLEOTIDE SEQUENCE [LARGE SCALE GENOMIC DNA]</scope>
    <source>
        <strain evidence="3 5">AM31-10</strain>
        <strain evidence="2 4">OM06-2</strain>
    </source>
</reference>
<keyword evidence="1" id="KW-0732">Signal</keyword>
<dbReference type="AlphaFoldDB" id="A0A3E4Z7U8"/>
<comment type="caution">
    <text evidence="2">The sequence shown here is derived from an EMBL/GenBank/DDBJ whole genome shotgun (WGS) entry which is preliminary data.</text>
</comment>
<evidence type="ECO:0000313" key="4">
    <source>
        <dbReference type="Proteomes" id="UP000260814"/>
    </source>
</evidence>
<dbReference type="Gene3D" id="2.40.160.130">
    <property type="entry name" value="Capsule assembly protein Wzi"/>
    <property type="match status" value="1"/>
</dbReference>
<dbReference type="Proteomes" id="UP000284361">
    <property type="component" value="Unassembled WGS sequence"/>
</dbReference>
<proteinExistence type="predicted"/>
<feature type="signal peptide" evidence="1">
    <location>
        <begin position="1"/>
        <end position="22"/>
    </location>
</feature>
<dbReference type="EMBL" id="QSTW01000011">
    <property type="protein sequence ID" value="RGM90958.1"/>
    <property type="molecule type" value="Genomic_DNA"/>
</dbReference>
<dbReference type="EMBL" id="QSJG01000009">
    <property type="protein sequence ID" value="RHD55426.1"/>
    <property type="molecule type" value="Genomic_DNA"/>
</dbReference>
<dbReference type="InterPro" id="IPR038636">
    <property type="entry name" value="Wzi_sf"/>
</dbReference>
<evidence type="ECO:0000313" key="2">
    <source>
        <dbReference type="EMBL" id="RGM90958.1"/>
    </source>
</evidence>
<evidence type="ECO:0000313" key="3">
    <source>
        <dbReference type="EMBL" id="RHD55426.1"/>
    </source>
</evidence>
<name>A0A3E4Z7U8_9BACT</name>
<protein>
    <recommendedName>
        <fullName evidence="6">Capsule assembly Wzi family protein</fullName>
    </recommendedName>
</protein>
<evidence type="ECO:0000313" key="5">
    <source>
        <dbReference type="Proteomes" id="UP000284361"/>
    </source>
</evidence>
<evidence type="ECO:0000256" key="1">
    <source>
        <dbReference type="SAM" id="SignalP"/>
    </source>
</evidence>
<sequence length="499" mass="56754">MFANMSLLKSLLFMALAIPAAAQEKPQEFHYRVEATATASTGTYAPLWLTANRFGMESEKPNSGYLRAGIEWNKKLNRGWRIDAGLDLAGGVKQTSDFWIQQAYADFSWKMLTLSIGSKERMGFPLEKNSELTSGWMAEGPNMRPIPQIRGEIKNYLAIPGTRNWLAFKGHLAYGMFTDGNWQEDFTAANQLFVKKVMYHSKSLMFRLGNKEKLPLEFEFGLYMATQFGGDQYKKLANGESEQTIDMPDGLKAYWHALFPTAGGEDTPEGEQVNVEGNMLGSWNFALNYYFGDWKVRATLDHYFEDHSQMFWEYGRWKDGQLGIELYLPKNKWVSAVLWEGISTKDASGPILYDGFWGSFSDLQMSGGDDYYNHYIYQAWQHYGQGIGNPLLAGPIYNEDGEIRFKSNRMKAQHVGLSGNPTEEWKWRIMASYARHWGSYAHPLDKMRKQFSSMAEVTYMPQWTKGWSLTATLGVDRGNYLGNSTGGMITLRKTGGLGR</sequence>
<evidence type="ECO:0008006" key="6">
    <source>
        <dbReference type="Google" id="ProtNLM"/>
    </source>
</evidence>
<feature type="chain" id="PRO_5036338022" description="Capsule assembly Wzi family protein" evidence="1">
    <location>
        <begin position="23"/>
        <end position="499"/>
    </location>
</feature>
<gene>
    <name evidence="3" type="ORF">DW789_06300</name>
    <name evidence="2" type="ORF">DXB87_09610</name>
</gene>
<organism evidence="2 4">
    <name type="scientific">Phocaeicola plebeius</name>
    <dbReference type="NCBI Taxonomy" id="310297"/>
    <lineage>
        <taxon>Bacteria</taxon>
        <taxon>Pseudomonadati</taxon>
        <taxon>Bacteroidota</taxon>
        <taxon>Bacteroidia</taxon>
        <taxon>Bacteroidales</taxon>
        <taxon>Bacteroidaceae</taxon>
        <taxon>Phocaeicola</taxon>
    </lineage>
</organism>
<accession>A0A3E4Z7U8</accession>
<dbReference type="Proteomes" id="UP000260814">
    <property type="component" value="Unassembled WGS sequence"/>
</dbReference>